<comment type="caution">
    <text evidence="1">The sequence shown here is derived from an EMBL/GenBank/DDBJ whole genome shotgun (WGS) entry which is preliminary data.</text>
</comment>
<dbReference type="EMBL" id="NIDE01000005">
    <property type="protein sequence ID" value="OWK42094.1"/>
    <property type="molecule type" value="Genomic_DNA"/>
</dbReference>
<proteinExistence type="predicted"/>
<accession>A0A225DR32</accession>
<dbReference type="AlphaFoldDB" id="A0A225DR32"/>
<organism evidence="1 2">
    <name type="scientific">Fimbriiglobus ruber</name>
    <dbReference type="NCBI Taxonomy" id="1908690"/>
    <lineage>
        <taxon>Bacteria</taxon>
        <taxon>Pseudomonadati</taxon>
        <taxon>Planctomycetota</taxon>
        <taxon>Planctomycetia</taxon>
        <taxon>Gemmatales</taxon>
        <taxon>Gemmataceae</taxon>
        <taxon>Fimbriiglobus</taxon>
    </lineage>
</organism>
<keyword evidence="2" id="KW-1185">Reference proteome</keyword>
<dbReference type="Proteomes" id="UP000214646">
    <property type="component" value="Unassembled WGS sequence"/>
</dbReference>
<gene>
    <name evidence="1" type="ORF">FRUB_04172</name>
</gene>
<name>A0A225DR32_9BACT</name>
<evidence type="ECO:0000313" key="2">
    <source>
        <dbReference type="Proteomes" id="UP000214646"/>
    </source>
</evidence>
<evidence type="ECO:0000313" key="1">
    <source>
        <dbReference type="EMBL" id="OWK42094.1"/>
    </source>
</evidence>
<sequence length="126" mass="13952">MAPINPVEFQAQCETTLAQLTGLLEAAGRKQTTAELAKLIRQLPHSPDWLKDFKPDTLLTQCVRDAAKNKAAWNKGNSEKFSMMLKSIAELNLERRAILEAALIGCLARLDHGSKNADPEKLLREA</sequence>
<reference evidence="2" key="1">
    <citation type="submission" date="2017-06" db="EMBL/GenBank/DDBJ databases">
        <title>Genome analysis of Fimbriiglobus ruber SP5, the first member of the order Planctomycetales with confirmed chitinolytic capability.</title>
        <authorList>
            <person name="Ravin N.V."/>
            <person name="Rakitin A.L."/>
            <person name="Ivanova A.A."/>
            <person name="Beletsky A.V."/>
            <person name="Kulichevskaya I.S."/>
            <person name="Mardanov A.V."/>
            <person name="Dedysh S.N."/>
        </authorList>
    </citation>
    <scope>NUCLEOTIDE SEQUENCE [LARGE SCALE GENOMIC DNA]</scope>
    <source>
        <strain evidence="2">SP5</strain>
    </source>
</reference>
<protein>
    <submittedName>
        <fullName evidence="1">Uncharacterized protein</fullName>
    </submittedName>
</protein>